<feature type="region of interest" description="Disordered" evidence="1">
    <location>
        <begin position="20"/>
        <end position="39"/>
    </location>
</feature>
<dbReference type="Proteomes" id="UP000199630">
    <property type="component" value="Unassembled WGS sequence"/>
</dbReference>
<feature type="transmembrane region" description="Helical" evidence="2">
    <location>
        <begin position="45"/>
        <end position="63"/>
    </location>
</feature>
<keyword evidence="2" id="KW-0472">Membrane</keyword>
<evidence type="ECO:0000256" key="1">
    <source>
        <dbReference type="SAM" id="MobiDB-lite"/>
    </source>
</evidence>
<dbReference type="InterPro" id="IPR013783">
    <property type="entry name" value="Ig-like_fold"/>
</dbReference>
<evidence type="ECO:0008006" key="5">
    <source>
        <dbReference type="Google" id="ProtNLM"/>
    </source>
</evidence>
<accession>A0A1I3W7G3</accession>
<name>A0A1I3W7G3_9RHOB</name>
<gene>
    <name evidence="3" type="ORF">SAMN04487991_3571</name>
</gene>
<protein>
    <recommendedName>
        <fullName evidence="5">Fibronectin type-III domain-containing protein</fullName>
    </recommendedName>
</protein>
<evidence type="ECO:0000313" key="4">
    <source>
        <dbReference type="Proteomes" id="UP000199630"/>
    </source>
</evidence>
<dbReference type="Gene3D" id="2.60.40.10">
    <property type="entry name" value="Immunoglobulins"/>
    <property type="match status" value="1"/>
</dbReference>
<dbReference type="AlphaFoldDB" id="A0A1I3W7G3"/>
<organism evidence="3 4">
    <name type="scientific">Celeribacter neptunius</name>
    <dbReference type="NCBI Taxonomy" id="588602"/>
    <lineage>
        <taxon>Bacteria</taxon>
        <taxon>Pseudomonadati</taxon>
        <taxon>Pseudomonadota</taxon>
        <taxon>Alphaproteobacteria</taxon>
        <taxon>Rhodobacterales</taxon>
        <taxon>Roseobacteraceae</taxon>
        <taxon>Celeribacter</taxon>
    </lineage>
</organism>
<keyword evidence="4" id="KW-1185">Reference proteome</keyword>
<dbReference type="STRING" id="588602.SAMN04487991_3571"/>
<proteinExistence type="predicted"/>
<evidence type="ECO:0000313" key="3">
    <source>
        <dbReference type="EMBL" id="SFK02396.1"/>
    </source>
</evidence>
<keyword evidence="2" id="KW-0812">Transmembrane</keyword>
<sequence length="606" mass="65531">MIWRFGRMGRVPRNAAPVRLPNLQLTPPPHSHPDRPATVSHRSGAFALVASALSLAIAFGAALSPVRAQGQEIGVLPLDAAIDGDGVTLDWSRVKRPHAGDAQVARRPLATGGPWLFLSTDLGEAKSFRDNKASPGIAWEYKVRRVRDGIVDQGYFAAAIDLPAIDRRGLVLLVEEAGLSNHIGPELDGFAADLVGDGWRVERLTGTSARRLTPVGELAAARELRDRLSARYKAWTEDAAREGDATVAVILVGDLPLVKSGRVAPDGHEPQPTATDLFYADVDGDWPSVGGTSGLLAPSRLPGNGIEMMLGRIDFSVSRLQGPSREIAYLIDYFTRNHAWRSGQWGDLRNAYLGSASHLAVEGHGLATIVGPDNVTPGEHHDVGEERRWLFGVDFGDYDGKTYLTRYAAKPVFAINFGSHKQRIDKMLNPMAGIMAAPNQALAVAWGARPAWQLHGMALGETIGAAQLRTANNRGMSNGTPDYAPTGRYRIVDPIWLNLLGDPTLHAFPVRPPSELTVTPQDGGSQLNWRASDDPELRGYRVYRARTPEAARNGAFEVISPDLISSTAFLDPAPVANGRYMVRALALKHVHAGSIEILSQGIRARE</sequence>
<keyword evidence="2" id="KW-1133">Transmembrane helix</keyword>
<dbReference type="EMBL" id="FORH01000008">
    <property type="protein sequence ID" value="SFK02396.1"/>
    <property type="molecule type" value="Genomic_DNA"/>
</dbReference>
<evidence type="ECO:0000256" key="2">
    <source>
        <dbReference type="SAM" id="Phobius"/>
    </source>
</evidence>
<reference evidence="4" key="1">
    <citation type="submission" date="2016-10" db="EMBL/GenBank/DDBJ databases">
        <authorList>
            <person name="Varghese N."/>
            <person name="Submissions S."/>
        </authorList>
    </citation>
    <scope>NUCLEOTIDE SEQUENCE [LARGE SCALE GENOMIC DNA]</scope>
    <source>
        <strain evidence="4">DSM 26471</strain>
    </source>
</reference>